<accession>A0ABW2H4D2</accession>
<protein>
    <submittedName>
        <fullName evidence="1">Uncharacterized protein</fullName>
    </submittedName>
</protein>
<keyword evidence="2" id="KW-1185">Reference proteome</keyword>
<dbReference type="EMBL" id="JBHTAC010000034">
    <property type="protein sequence ID" value="MFC7246115.1"/>
    <property type="molecule type" value="Genomic_DNA"/>
</dbReference>
<proteinExistence type="predicted"/>
<reference evidence="2" key="1">
    <citation type="journal article" date="2019" name="Int. J. Syst. Evol. Microbiol.">
        <title>The Global Catalogue of Microorganisms (GCM) 10K type strain sequencing project: providing services to taxonomists for standard genome sequencing and annotation.</title>
        <authorList>
            <consortium name="The Broad Institute Genomics Platform"/>
            <consortium name="The Broad Institute Genome Sequencing Center for Infectious Disease"/>
            <person name="Wu L."/>
            <person name="Ma J."/>
        </authorList>
    </citation>
    <scope>NUCLEOTIDE SEQUENCE [LARGE SCALE GENOMIC DNA]</scope>
    <source>
        <strain evidence="2">CGMCC 1.9106</strain>
    </source>
</reference>
<evidence type="ECO:0000313" key="2">
    <source>
        <dbReference type="Proteomes" id="UP001596392"/>
    </source>
</evidence>
<organism evidence="1 2">
    <name type="scientific">Catellatospora aurea</name>
    <dbReference type="NCBI Taxonomy" id="1337874"/>
    <lineage>
        <taxon>Bacteria</taxon>
        <taxon>Bacillati</taxon>
        <taxon>Actinomycetota</taxon>
        <taxon>Actinomycetes</taxon>
        <taxon>Micromonosporales</taxon>
        <taxon>Micromonosporaceae</taxon>
        <taxon>Catellatospora</taxon>
    </lineage>
</organism>
<evidence type="ECO:0000313" key="1">
    <source>
        <dbReference type="EMBL" id="MFC7246115.1"/>
    </source>
</evidence>
<dbReference type="RefSeq" id="WP_376808973.1">
    <property type="nucleotide sequence ID" value="NZ_JBHTAC010000034.1"/>
</dbReference>
<sequence length="187" mass="20357">MKAQIMDLSLSVKQALKALAYPRYLAAMWVITSELVEAYGNRNTPDSVDLAGRSLTLLRTAVDESPEDVRADARPLKLEWFALTGVCEEGHDDEAPPFDLPVDPGAGNLWWVMRDLMAELETGIYLYSAIGSVTRAVTMLADSDSAADDAPSVELLHRCLAVVRLVGEADGDRAPDLEEVRAVAFHG</sequence>
<name>A0ABW2H4D2_9ACTN</name>
<dbReference type="Proteomes" id="UP001596392">
    <property type="component" value="Unassembled WGS sequence"/>
</dbReference>
<comment type="caution">
    <text evidence="1">The sequence shown here is derived from an EMBL/GenBank/DDBJ whole genome shotgun (WGS) entry which is preliminary data.</text>
</comment>
<gene>
    <name evidence="1" type="ORF">ACFQO7_26865</name>
</gene>